<evidence type="ECO:0000313" key="2">
    <source>
        <dbReference type="EMBL" id="KAE9977864.1"/>
    </source>
</evidence>
<dbReference type="Proteomes" id="UP000447873">
    <property type="component" value="Unassembled WGS sequence"/>
</dbReference>
<keyword evidence="5" id="KW-1185">Reference proteome</keyword>
<evidence type="ECO:0000313" key="4">
    <source>
        <dbReference type="Proteomes" id="UP000447873"/>
    </source>
</evidence>
<gene>
    <name evidence="3" type="ORF">BLS_001956</name>
    <name evidence="2" type="ORF">EG327_007572</name>
    <name evidence="1" type="ORF">EG328_006157</name>
</gene>
<comment type="caution">
    <text evidence="2">The sequence shown here is derived from an EMBL/GenBank/DDBJ whole genome shotgun (WGS) entry which is preliminary data.</text>
</comment>
<organism evidence="2 5">
    <name type="scientific">Venturia inaequalis</name>
    <name type="common">Apple scab fungus</name>
    <dbReference type="NCBI Taxonomy" id="5025"/>
    <lineage>
        <taxon>Eukaryota</taxon>
        <taxon>Fungi</taxon>
        <taxon>Dikarya</taxon>
        <taxon>Ascomycota</taxon>
        <taxon>Pezizomycotina</taxon>
        <taxon>Dothideomycetes</taxon>
        <taxon>Pleosporomycetidae</taxon>
        <taxon>Venturiales</taxon>
        <taxon>Venturiaceae</taxon>
        <taxon>Venturia</taxon>
    </lineage>
</organism>
<dbReference type="EMBL" id="WNWS01000325">
    <property type="protein sequence ID" value="KAE9970620.1"/>
    <property type="molecule type" value="Genomic_DNA"/>
</dbReference>
<sequence>MPGNRAMINVPNELWDAIFVDNMTKRELLSLSITSRIFRKSAQKALFCNVTLTAATEGNIKTFCIFLKTILTNPGLAAHVKHLDVAFIAKKFGSPEWTIDRPRPNRAFYNKTDAHDVIAPYRSLFSTRLQKLAPEFELHDEQRYWVIYNMLFAVMLSVLPTLQALTVDYVGFNTTTERSAQFCALSNTFAQGLNNLRSLSVRNLEVIHEILNLNLLQHLVALPSMRNLCAVTYLPLLPTTCETTALTSLEVRTSHWISSNESYKLTELLNASPAINRVTLTVPVGQQLIGRGAYSTILNPIAKSLRTLTVDYDMKGEPKHWDRGHWGWPQFLSLATFPILTHLDISWHFFFNHFKSSNTSHTEHTFMVKHLPSVLENLTIYDIAITVPDESLPNSGFCEVSNHGQAGCFIPVQSEFLGHLQRLGVAHRTGVLDRLGEVTLKTILVENLSVEKHEYGICVYDSSSVHKSPKANESVRRFLPFYNTCAAYLPELLDGFVITVDGVSVNP</sequence>
<evidence type="ECO:0000313" key="3">
    <source>
        <dbReference type="EMBL" id="KAE9984581.1"/>
    </source>
</evidence>
<dbReference type="AlphaFoldDB" id="A0A8H3UWC2"/>
<name>A0A8H3UWC2_VENIN</name>
<dbReference type="Proteomes" id="UP000433883">
    <property type="component" value="Unassembled WGS sequence"/>
</dbReference>
<accession>A0A8H3UWC2</accession>
<protein>
    <recommendedName>
        <fullName evidence="6">F-box domain-containing protein</fullName>
    </recommendedName>
</protein>
<evidence type="ECO:0008006" key="6">
    <source>
        <dbReference type="Google" id="ProtNLM"/>
    </source>
</evidence>
<dbReference type="EMBL" id="WNWQ01000015">
    <property type="protein sequence ID" value="KAE9984581.1"/>
    <property type="molecule type" value="Genomic_DNA"/>
</dbReference>
<dbReference type="Proteomes" id="UP000490939">
    <property type="component" value="Unassembled WGS sequence"/>
</dbReference>
<dbReference type="EMBL" id="WNWR01000458">
    <property type="protein sequence ID" value="KAE9977864.1"/>
    <property type="molecule type" value="Genomic_DNA"/>
</dbReference>
<reference evidence="2 5" key="1">
    <citation type="submission" date="2019-07" db="EMBL/GenBank/DDBJ databases">
        <title>Venturia inaequalis Genome Resource.</title>
        <authorList>
            <person name="Lichtner F.J."/>
        </authorList>
    </citation>
    <scope>NUCLEOTIDE SEQUENCE [LARGE SCALE GENOMIC DNA]</scope>
    <source>
        <strain evidence="1 4">120213</strain>
        <strain evidence="3">Bline_iso_100314</strain>
        <strain evidence="2 5">DMI_063113</strain>
    </source>
</reference>
<evidence type="ECO:0000313" key="1">
    <source>
        <dbReference type="EMBL" id="KAE9970620.1"/>
    </source>
</evidence>
<evidence type="ECO:0000313" key="5">
    <source>
        <dbReference type="Proteomes" id="UP000490939"/>
    </source>
</evidence>
<proteinExistence type="predicted"/>